<evidence type="ECO:0000256" key="3">
    <source>
        <dbReference type="SAM" id="MobiDB-lite"/>
    </source>
</evidence>
<dbReference type="Pfam" id="PF02298">
    <property type="entry name" value="Cu_bind_like"/>
    <property type="match status" value="1"/>
</dbReference>
<protein>
    <recommendedName>
        <fullName evidence="6">Phytocyanin domain-containing protein</fullName>
    </recommendedName>
</protein>
<evidence type="ECO:0000259" key="6">
    <source>
        <dbReference type="PROSITE" id="PS51485"/>
    </source>
</evidence>
<keyword evidence="8" id="KW-1185">Reference proteome</keyword>
<dbReference type="OrthoDB" id="581242at2759"/>
<dbReference type="InterPro" id="IPR008972">
    <property type="entry name" value="Cupredoxin"/>
</dbReference>
<evidence type="ECO:0000256" key="5">
    <source>
        <dbReference type="SAM" id="SignalP"/>
    </source>
</evidence>
<dbReference type="PANTHER" id="PTHR33021:SF70">
    <property type="entry name" value="PHYTOCYANIN DOMAIN-CONTAINING PROTEIN"/>
    <property type="match status" value="1"/>
</dbReference>
<dbReference type="Gramene" id="RZC48145">
    <property type="protein sequence ID" value="RZC48145"/>
    <property type="gene ID" value="C5167_041094"/>
</dbReference>
<keyword evidence="4" id="KW-1133">Transmembrane helix</keyword>
<dbReference type="CDD" id="cd04216">
    <property type="entry name" value="Phytocyanin"/>
    <property type="match status" value="1"/>
</dbReference>
<name>A0A4Y7IL10_PAPSO</name>
<dbReference type="GO" id="GO:0046872">
    <property type="term" value="F:metal ion binding"/>
    <property type="evidence" value="ECO:0007669"/>
    <property type="project" value="UniProtKB-KW"/>
</dbReference>
<dbReference type="GO" id="GO:0005886">
    <property type="term" value="C:plasma membrane"/>
    <property type="evidence" value="ECO:0007669"/>
    <property type="project" value="TreeGrafter"/>
</dbReference>
<sequence length="187" mass="19424">MAAANKLFLCYVAAVLVFVLAVITCKASTTYTVGGTSGWDISTDLESWVQDKTFAVGDILLFQYSQIHSVSEVPKESYDQCNMTKVIKTSSDGNTSIPLTTPGQHYFVCWNGLHCLGGMKIQVTAIGGANSPANAPRGSAAGPSGLVPGSKKNQPTLSSSNVINGGSDYLVLGALCIVGTVLSLIGS</sequence>
<dbReference type="PANTHER" id="PTHR33021">
    <property type="entry name" value="BLUE COPPER PROTEIN"/>
    <property type="match status" value="1"/>
</dbReference>
<keyword evidence="5" id="KW-0732">Signal</keyword>
<keyword evidence="4" id="KW-0472">Membrane</keyword>
<feature type="transmembrane region" description="Helical" evidence="4">
    <location>
        <begin position="169"/>
        <end position="186"/>
    </location>
</feature>
<accession>A0A4Y7IL10</accession>
<dbReference type="InterPro" id="IPR039391">
    <property type="entry name" value="Phytocyanin-like"/>
</dbReference>
<evidence type="ECO:0000256" key="2">
    <source>
        <dbReference type="ARBA" id="ARBA00023180"/>
    </source>
</evidence>
<evidence type="ECO:0000256" key="1">
    <source>
        <dbReference type="ARBA" id="ARBA00022723"/>
    </source>
</evidence>
<dbReference type="SUPFAM" id="SSF49503">
    <property type="entry name" value="Cupredoxins"/>
    <property type="match status" value="1"/>
</dbReference>
<keyword evidence="2" id="KW-0325">Glycoprotein</keyword>
<feature type="chain" id="PRO_5021499251" description="Phytocyanin domain-containing protein" evidence="5">
    <location>
        <begin position="28"/>
        <end position="187"/>
    </location>
</feature>
<keyword evidence="4" id="KW-0812">Transmembrane</keyword>
<dbReference type="EMBL" id="CM010715">
    <property type="protein sequence ID" value="RZC48145.1"/>
    <property type="molecule type" value="Genomic_DNA"/>
</dbReference>
<feature type="domain" description="Phytocyanin" evidence="6">
    <location>
        <begin position="29"/>
        <end position="127"/>
    </location>
</feature>
<gene>
    <name evidence="7" type="ORF">C5167_041094</name>
</gene>
<dbReference type="AlphaFoldDB" id="A0A4Y7IL10"/>
<evidence type="ECO:0000256" key="4">
    <source>
        <dbReference type="SAM" id="Phobius"/>
    </source>
</evidence>
<feature type="region of interest" description="Disordered" evidence="3">
    <location>
        <begin position="134"/>
        <end position="153"/>
    </location>
</feature>
<dbReference type="FunFam" id="2.60.40.420:FF:000003">
    <property type="entry name" value="Blue copper"/>
    <property type="match status" value="1"/>
</dbReference>
<dbReference type="Gene3D" id="2.60.40.420">
    <property type="entry name" value="Cupredoxins - blue copper proteins"/>
    <property type="match status" value="1"/>
</dbReference>
<dbReference type="OMA" id="LTHAGDW"/>
<proteinExistence type="predicted"/>
<dbReference type="PROSITE" id="PS51485">
    <property type="entry name" value="PHYTOCYANIN"/>
    <property type="match status" value="1"/>
</dbReference>
<keyword evidence="1" id="KW-0479">Metal-binding</keyword>
<evidence type="ECO:0000313" key="8">
    <source>
        <dbReference type="Proteomes" id="UP000316621"/>
    </source>
</evidence>
<organism evidence="7 8">
    <name type="scientific">Papaver somniferum</name>
    <name type="common">Opium poppy</name>
    <dbReference type="NCBI Taxonomy" id="3469"/>
    <lineage>
        <taxon>Eukaryota</taxon>
        <taxon>Viridiplantae</taxon>
        <taxon>Streptophyta</taxon>
        <taxon>Embryophyta</taxon>
        <taxon>Tracheophyta</taxon>
        <taxon>Spermatophyta</taxon>
        <taxon>Magnoliopsida</taxon>
        <taxon>Ranunculales</taxon>
        <taxon>Papaveraceae</taxon>
        <taxon>Papaveroideae</taxon>
        <taxon>Papaver</taxon>
    </lineage>
</organism>
<reference evidence="7 8" key="1">
    <citation type="journal article" date="2018" name="Science">
        <title>The opium poppy genome and morphinan production.</title>
        <authorList>
            <person name="Guo L."/>
            <person name="Winzer T."/>
            <person name="Yang X."/>
            <person name="Li Y."/>
            <person name="Ning Z."/>
            <person name="He Z."/>
            <person name="Teodor R."/>
            <person name="Lu Y."/>
            <person name="Bowser T.A."/>
            <person name="Graham I.A."/>
            <person name="Ye K."/>
        </authorList>
    </citation>
    <scope>NUCLEOTIDE SEQUENCE [LARGE SCALE GENOMIC DNA]</scope>
    <source>
        <strain evidence="8">cv. HN1</strain>
        <tissue evidence="7">Leaves</tissue>
    </source>
</reference>
<dbReference type="GO" id="GO:0009055">
    <property type="term" value="F:electron transfer activity"/>
    <property type="evidence" value="ECO:0007669"/>
    <property type="project" value="InterPro"/>
</dbReference>
<feature type="signal peptide" evidence="5">
    <location>
        <begin position="1"/>
        <end position="27"/>
    </location>
</feature>
<evidence type="ECO:0000313" key="7">
    <source>
        <dbReference type="EMBL" id="RZC48145.1"/>
    </source>
</evidence>
<dbReference type="InterPro" id="IPR003245">
    <property type="entry name" value="Phytocyanin_dom"/>
</dbReference>
<dbReference type="Proteomes" id="UP000316621">
    <property type="component" value="Chromosome 1"/>
</dbReference>